<dbReference type="InterPro" id="IPR018097">
    <property type="entry name" value="EGF_Ca-bd_CS"/>
</dbReference>
<feature type="disulfide bond" evidence="9">
    <location>
        <begin position="230"/>
        <end position="239"/>
    </location>
</feature>
<dbReference type="Gene3D" id="2.10.25.10">
    <property type="entry name" value="Laminin"/>
    <property type="match status" value="5"/>
</dbReference>
<proteinExistence type="predicted"/>
<evidence type="ECO:0000313" key="14">
    <source>
        <dbReference type="EMBL" id="OQV20098.1"/>
    </source>
</evidence>
<dbReference type="InterPro" id="IPR053119">
    <property type="entry name" value="Cubilin_domain"/>
</dbReference>
<feature type="domain" description="EGF-like" evidence="13">
    <location>
        <begin position="199"/>
        <end position="240"/>
    </location>
</feature>
<dbReference type="InterPro" id="IPR035914">
    <property type="entry name" value="Sperma_CUB_dom_sf"/>
</dbReference>
<keyword evidence="10" id="KW-0175">Coiled coil</keyword>
<dbReference type="SUPFAM" id="SSF57196">
    <property type="entry name" value="EGF/Laminin"/>
    <property type="match status" value="4"/>
</dbReference>
<dbReference type="InterPro" id="IPR049883">
    <property type="entry name" value="NOTCH1_EGF-like"/>
</dbReference>
<evidence type="ECO:0000256" key="1">
    <source>
        <dbReference type="ARBA" id="ARBA00004236"/>
    </source>
</evidence>
<protein>
    <submittedName>
        <fullName evidence="14">Cubilin</fullName>
    </submittedName>
</protein>
<evidence type="ECO:0000256" key="8">
    <source>
        <dbReference type="ARBA" id="ARBA00023180"/>
    </source>
</evidence>
<dbReference type="PROSITE" id="PS01186">
    <property type="entry name" value="EGF_2"/>
    <property type="match status" value="2"/>
</dbReference>
<evidence type="ECO:0000256" key="2">
    <source>
        <dbReference type="ARBA" id="ARBA00022475"/>
    </source>
</evidence>
<dbReference type="GO" id="GO:0005509">
    <property type="term" value="F:calcium ion binding"/>
    <property type="evidence" value="ECO:0007669"/>
    <property type="project" value="InterPro"/>
</dbReference>
<evidence type="ECO:0000256" key="9">
    <source>
        <dbReference type="PROSITE-ProRule" id="PRU00076"/>
    </source>
</evidence>
<dbReference type="PROSITE" id="PS00022">
    <property type="entry name" value="EGF_1"/>
    <property type="match status" value="3"/>
</dbReference>
<dbReference type="InterPro" id="IPR000859">
    <property type="entry name" value="CUB_dom"/>
</dbReference>
<keyword evidence="6" id="KW-0472">Membrane</keyword>
<feature type="domain" description="EGF-like" evidence="13">
    <location>
        <begin position="372"/>
        <end position="417"/>
    </location>
</feature>
<dbReference type="InterPro" id="IPR000152">
    <property type="entry name" value="EGF-type_Asp/Asn_hydroxyl_site"/>
</dbReference>
<name>A0A1W0WY18_HYPEX</name>
<keyword evidence="2" id="KW-1003">Cell membrane</keyword>
<dbReference type="Proteomes" id="UP000192578">
    <property type="component" value="Unassembled WGS sequence"/>
</dbReference>
<dbReference type="PROSITE" id="PS50026">
    <property type="entry name" value="EGF_3"/>
    <property type="match status" value="4"/>
</dbReference>
<evidence type="ECO:0000256" key="11">
    <source>
        <dbReference type="SAM" id="SignalP"/>
    </source>
</evidence>
<evidence type="ECO:0000256" key="7">
    <source>
        <dbReference type="ARBA" id="ARBA00023157"/>
    </source>
</evidence>
<feature type="domain" description="CUB" evidence="12">
    <location>
        <begin position="484"/>
        <end position="601"/>
    </location>
</feature>
<dbReference type="Pfam" id="PF00431">
    <property type="entry name" value="CUB"/>
    <property type="match status" value="1"/>
</dbReference>
<comment type="caution">
    <text evidence="9">Lacks conserved residue(s) required for the propagation of feature annotation.</text>
</comment>
<gene>
    <name evidence="14" type="ORF">BV898_05891</name>
</gene>
<dbReference type="PROSITE" id="PS01180">
    <property type="entry name" value="CUB"/>
    <property type="match status" value="1"/>
</dbReference>
<dbReference type="Pfam" id="PF07645">
    <property type="entry name" value="EGF_CA"/>
    <property type="match status" value="1"/>
</dbReference>
<dbReference type="Pfam" id="PF00008">
    <property type="entry name" value="EGF"/>
    <property type="match status" value="1"/>
</dbReference>
<dbReference type="SMART" id="SM00181">
    <property type="entry name" value="EGF"/>
    <property type="match status" value="6"/>
</dbReference>
<organism evidence="14 15">
    <name type="scientific">Hypsibius exemplaris</name>
    <name type="common">Freshwater tardigrade</name>
    <dbReference type="NCBI Taxonomy" id="2072580"/>
    <lineage>
        <taxon>Eukaryota</taxon>
        <taxon>Metazoa</taxon>
        <taxon>Ecdysozoa</taxon>
        <taxon>Tardigrada</taxon>
        <taxon>Eutardigrada</taxon>
        <taxon>Parachela</taxon>
        <taxon>Hypsibioidea</taxon>
        <taxon>Hypsibiidae</taxon>
        <taxon>Hypsibius</taxon>
    </lineage>
</organism>
<evidence type="ECO:0000259" key="13">
    <source>
        <dbReference type="PROSITE" id="PS50026"/>
    </source>
</evidence>
<dbReference type="CDD" id="cd00054">
    <property type="entry name" value="EGF_CA"/>
    <property type="match status" value="3"/>
</dbReference>
<comment type="caution">
    <text evidence="14">The sequence shown here is derived from an EMBL/GenBank/DDBJ whole genome shotgun (WGS) entry which is preliminary data.</text>
</comment>
<comment type="subcellular location">
    <subcellularLocation>
        <location evidence="1">Cell membrane</location>
    </subcellularLocation>
</comment>
<feature type="domain" description="EGF-like" evidence="13">
    <location>
        <begin position="433"/>
        <end position="478"/>
    </location>
</feature>
<feature type="domain" description="EGF-like" evidence="13">
    <location>
        <begin position="161"/>
        <end position="197"/>
    </location>
</feature>
<dbReference type="InterPro" id="IPR000742">
    <property type="entry name" value="EGF"/>
</dbReference>
<dbReference type="PANTHER" id="PTHR47761:SF1">
    <property type="entry name" value="C-TYPE LECTIN-RELATED"/>
    <property type="match status" value="1"/>
</dbReference>
<dbReference type="FunFam" id="2.10.25.10:FF:000004">
    <property type="entry name" value="Neurogenic locus notch 1"/>
    <property type="match status" value="1"/>
</dbReference>
<dbReference type="Gene3D" id="2.60.120.290">
    <property type="entry name" value="Spermadhesin, CUB domain"/>
    <property type="match status" value="1"/>
</dbReference>
<feature type="disulfide bond" evidence="9">
    <location>
        <begin position="187"/>
        <end position="196"/>
    </location>
</feature>
<dbReference type="GO" id="GO:0005886">
    <property type="term" value="C:plasma membrane"/>
    <property type="evidence" value="ECO:0007669"/>
    <property type="project" value="UniProtKB-SubCell"/>
</dbReference>
<feature type="disulfide bond" evidence="9">
    <location>
        <begin position="468"/>
        <end position="477"/>
    </location>
</feature>
<evidence type="ECO:0000313" key="15">
    <source>
        <dbReference type="Proteomes" id="UP000192578"/>
    </source>
</evidence>
<keyword evidence="3 9" id="KW-0245">EGF-like domain</keyword>
<evidence type="ECO:0000256" key="6">
    <source>
        <dbReference type="ARBA" id="ARBA00023136"/>
    </source>
</evidence>
<feature type="signal peptide" evidence="11">
    <location>
        <begin position="1"/>
        <end position="25"/>
    </location>
</feature>
<dbReference type="OrthoDB" id="6022136at2759"/>
<keyword evidence="5" id="KW-0677">Repeat</keyword>
<dbReference type="SMART" id="SM00042">
    <property type="entry name" value="CUB"/>
    <property type="match status" value="1"/>
</dbReference>
<evidence type="ECO:0000259" key="12">
    <source>
        <dbReference type="PROSITE" id="PS01180"/>
    </source>
</evidence>
<dbReference type="AlphaFoldDB" id="A0A1W0WY18"/>
<keyword evidence="4 11" id="KW-0732">Signal</keyword>
<dbReference type="FunFam" id="2.10.25.10:FF:000260">
    <property type="entry name" value="Notch receptor 4"/>
    <property type="match status" value="1"/>
</dbReference>
<dbReference type="PROSITE" id="PS01187">
    <property type="entry name" value="EGF_CA"/>
    <property type="match status" value="2"/>
</dbReference>
<dbReference type="PANTHER" id="PTHR47761">
    <property type="entry name" value="C-TYPE LECTIN-RELATED"/>
    <property type="match status" value="1"/>
</dbReference>
<dbReference type="InterPro" id="IPR001881">
    <property type="entry name" value="EGF-like_Ca-bd_dom"/>
</dbReference>
<dbReference type="InterPro" id="IPR009030">
    <property type="entry name" value="Growth_fac_rcpt_cys_sf"/>
</dbReference>
<evidence type="ECO:0000256" key="5">
    <source>
        <dbReference type="ARBA" id="ARBA00022737"/>
    </source>
</evidence>
<evidence type="ECO:0000256" key="4">
    <source>
        <dbReference type="ARBA" id="ARBA00022729"/>
    </source>
</evidence>
<evidence type="ECO:0000256" key="3">
    <source>
        <dbReference type="ARBA" id="ARBA00022536"/>
    </source>
</evidence>
<feature type="chain" id="PRO_5010737143" evidence="11">
    <location>
        <begin position="26"/>
        <end position="608"/>
    </location>
</feature>
<dbReference type="EMBL" id="MTYJ01000033">
    <property type="protein sequence ID" value="OQV20098.1"/>
    <property type="molecule type" value="Genomic_DNA"/>
</dbReference>
<sequence length="608" mass="65107">MRSLAAHRLTVTVTLCSVLFSATISDRIPANVHDKPNKLQNDLPRIRTHGGVLYVEAGGSGNGTISFSAAAIKVGQDDLIQTIDAARKIPVLSHQLDLVLASLGMQNDTGDGGSSAGESVRFPINANLSQAAQETSKKLQRLQRRLNRLETRVQDTLTLLSRDECLASPCKNGATCIDKYNGFTCLCDRGWEGVVCDVDKNECALFNGTDLACQNGGSCVNMQGTYRCDCPPAWHGIHCTVQKDDCSGSSNQEICGHGTCITLARSTHNVSSYSCLCDAGWKKSAGENSPCDIDIDECTVSKPPCSTEPSVACINTPGSFRCAACPPGYDGNGIVCNDINECSHNGWLQPRPFSLLGCPYGYNGDGFTCTPYGNTCLTNNGGCSPNAVCTNNYFTNYAMCTCRYGYTGSGIGPNGCTLSSSVYSSIYNPYGVSATVCDSSPCQNGGICFENTSFVAQTYNAQNYYCECIPPWTGRNCDSYQTACGGQLAGSVGRFSAPSDPTADGEYSHNSNCTWTITANANEVIWLRFVIFQLEHHAQCRYDYVEIFDPAALSNTNGSLGRLCGKDVPQSFTSAGNKLIVEFHSDASVHYGGFTALYTTMEASKVPN</sequence>
<reference evidence="15" key="1">
    <citation type="submission" date="2017-01" db="EMBL/GenBank/DDBJ databases">
        <title>Comparative genomics of anhydrobiosis in the tardigrade Hypsibius dujardini.</title>
        <authorList>
            <person name="Yoshida Y."/>
            <person name="Koutsovoulos G."/>
            <person name="Laetsch D."/>
            <person name="Stevens L."/>
            <person name="Kumar S."/>
            <person name="Horikawa D."/>
            <person name="Ishino K."/>
            <person name="Komine S."/>
            <person name="Tomita M."/>
            <person name="Blaxter M."/>
            <person name="Arakawa K."/>
        </authorList>
    </citation>
    <scope>NUCLEOTIDE SEQUENCE [LARGE SCALE GENOMIC DNA]</scope>
    <source>
        <strain evidence="15">Z151</strain>
    </source>
</reference>
<dbReference type="PROSITE" id="PS00010">
    <property type="entry name" value="ASX_HYDROXYL"/>
    <property type="match status" value="2"/>
</dbReference>
<accession>A0A1W0WY18</accession>
<feature type="coiled-coil region" evidence="10">
    <location>
        <begin position="125"/>
        <end position="159"/>
    </location>
</feature>
<dbReference type="SUPFAM" id="SSF49854">
    <property type="entry name" value="Spermadhesin, CUB domain"/>
    <property type="match status" value="1"/>
</dbReference>
<keyword evidence="15" id="KW-1185">Reference proteome</keyword>
<feature type="disulfide bond" evidence="9">
    <location>
        <begin position="383"/>
        <end position="400"/>
    </location>
</feature>
<keyword evidence="8" id="KW-0325">Glycoprotein</keyword>
<keyword evidence="7 9" id="KW-1015">Disulfide bond</keyword>
<evidence type="ECO:0000256" key="10">
    <source>
        <dbReference type="SAM" id="Coils"/>
    </source>
</evidence>
<dbReference type="InterPro" id="IPR013032">
    <property type="entry name" value="EGF-like_CS"/>
</dbReference>
<dbReference type="FunFam" id="2.60.120.290:FF:000005">
    <property type="entry name" value="Procollagen C-endopeptidase enhancer 1"/>
    <property type="match status" value="1"/>
</dbReference>
<dbReference type="Pfam" id="PF12661">
    <property type="entry name" value="hEGF"/>
    <property type="match status" value="1"/>
</dbReference>
<dbReference type="CDD" id="cd00041">
    <property type="entry name" value="CUB"/>
    <property type="match status" value="1"/>
</dbReference>
<dbReference type="FunFam" id="2.10.25.10:FF:000429">
    <property type="entry name" value="Cubilin"/>
    <property type="match status" value="1"/>
</dbReference>
<dbReference type="SUPFAM" id="SSF57184">
    <property type="entry name" value="Growth factor receptor domain"/>
    <property type="match status" value="1"/>
</dbReference>
<dbReference type="SMART" id="SM00179">
    <property type="entry name" value="EGF_CA"/>
    <property type="match status" value="4"/>
</dbReference>